<feature type="region of interest" description="Disordered" evidence="14">
    <location>
        <begin position="95"/>
        <end position="124"/>
    </location>
</feature>
<dbReference type="InterPro" id="IPR002016">
    <property type="entry name" value="Haem_peroxidase"/>
</dbReference>
<evidence type="ECO:0000256" key="14">
    <source>
        <dbReference type="SAM" id="MobiDB-lite"/>
    </source>
</evidence>
<sequence>MYGHGSPITITNLELQGHFRLCQSLLSRAFLIKHNCLSSCTASNQLLQLNLTHLHTQHTVKIFSMDFTRKLSFLVFLLCVLISLKNQKAETNRKGSFQNDDYFPSDSPSLIRDPPDQRNLQEDENRRNNLHQWLRYDYYSESCPLAEQIIRSTVRELYELRSDVAPALLRLVFHDCFVEGCDASVLLDPVDGTESEKEALPNESLKGYDLIDIIKSEVEKACPGVVSCADIIALAARESVLLAGGPFYPLYTGRKDSTVSFYDVASYELPSPQDDLSRTIESFASRGFDERETVSLLGAHSTGTIHCKFFLNRLYNFSGTDGPDPSIDTEFLNLLRSTCNHSHPSSSSSSSPSLSPSPSSSSENISSTDLFQNPGMKMDYEGPRTGFGTLYYRSLLQGKGLLFVDQQLTAGEETETWVRAYASDITLFQRDFGLTMIKLSNLQVLTATMGEVRVNCRKVN</sequence>
<dbReference type="InterPro" id="IPR033905">
    <property type="entry name" value="Secretory_peroxidase"/>
</dbReference>
<dbReference type="Proteomes" id="UP001318860">
    <property type="component" value="Unassembled WGS sequence"/>
</dbReference>
<feature type="domain" description="Plant heme peroxidase family profile" evidence="15">
    <location>
        <begin position="133"/>
        <end position="460"/>
    </location>
</feature>
<evidence type="ECO:0000313" key="16">
    <source>
        <dbReference type="EMBL" id="KAK6124985.1"/>
    </source>
</evidence>
<dbReference type="CDD" id="cd00693">
    <property type="entry name" value="secretory_peroxidase"/>
    <property type="match status" value="1"/>
</dbReference>
<comment type="similarity">
    <text evidence="13">Belongs to the peroxidase family.</text>
</comment>
<dbReference type="PRINTS" id="PR00458">
    <property type="entry name" value="PEROXIDASE"/>
</dbReference>
<comment type="catalytic activity">
    <reaction evidence="1">
        <text>2 a phenolic donor + H2O2 = 2 a phenolic radical donor + 2 H2O</text>
        <dbReference type="Rhea" id="RHEA:56136"/>
        <dbReference type="ChEBI" id="CHEBI:15377"/>
        <dbReference type="ChEBI" id="CHEBI:16240"/>
        <dbReference type="ChEBI" id="CHEBI:139520"/>
        <dbReference type="ChEBI" id="CHEBI:139521"/>
        <dbReference type="EC" id="1.11.1.7"/>
    </reaction>
</comment>
<evidence type="ECO:0000256" key="9">
    <source>
        <dbReference type="ARBA" id="ARBA00023002"/>
    </source>
</evidence>
<evidence type="ECO:0000256" key="5">
    <source>
        <dbReference type="ARBA" id="ARBA00022559"/>
    </source>
</evidence>
<keyword evidence="9" id="KW-0560">Oxidoreductase</keyword>
<dbReference type="InterPro" id="IPR000823">
    <property type="entry name" value="Peroxidase_pln"/>
</dbReference>
<evidence type="ECO:0000259" key="15">
    <source>
        <dbReference type="PROSITE" id="PS50873"/>
    </source>
</evidence>
<reference evidence="16 17" key="1">
    <citation type="journal article" date="2021" name="Comput. Struct. Biotechnol. J.">
        <title>De novo genome assembly of the potent medicinal plant Rehmannia glutinosa using nanopore technology.</title>
        <authorList>
            <person name="Ma L."/>
            <person name="Dong C."/>
            <person name="Song C."/>
            <person name="Wang X."/>
            <person name="Zheng X."/>
            <person name="Niu Y."/>
            <person name="Chen S."/>
            <person name="Feng W."/>
        </authorList>
    </citation>
    <scope>NUCLEOTIDE SEQUENCE [LARGE SCALE GENOMIC DNA]</scope>
    <source>
        <strain evidence="16">DH-2019</strain>
    </source>
</reference>
<comment type="caution">
    <text evidence="16">The sequence shown here is derived from an EMBL/GenBank/DDBJ whole genome shotgun (WGS) entry which is preliminary data.</text>
</comment>
<dbReference type="PANTHER" id="PTHR31235">
    <property type="entry name" value="PEROXIDASE 25-RELATED"/>
    <property type="match status" value="1"/>
</dbReference>
<evidence type="ECO:0000256" key="4">
    <source>
        <dbReference type="ARBA" id="ARBA00012313"/>
    </source>
</evidence>
<keyword evidence="17" id="KW-1185">Reference proteome</keyword>
<evidence type="ECO:0000256" key="7">
    <source>
        <dbReference type="ARBA" id="ARBA00022723"/>
    </source>
</evidence>
<dbReference type="PRINTS" id="PR00461">
    <property type="entry name" value="PLPEROXIDASE"/>
</dbReference>
<evidence type="ECO:0000256" key="13">
    <source>
        <dbReference type="RuleBase" id="RU004241"/>
    </source>
</evidence>
<feature type="compositionally biased region" description="Basic and acidic residues" evidence="14">
    <location>
        <begin position="113"/>
        <end position="124"/>
    </location>
</feature>
<accession>A0ABR0UQM4</accession>
<evidence type="ECO:0000256" key="12">
    <source>
        <dbReference type="ARBA" id="ARBA00023180"/>
    </source>
</evidence>
<keyword evidence="8" id="KW-0106">Calcium</keyword>
<keyword evidence="7" id="KW-0479">Metal-binding</keyword>
<feature type="compositionally biased region" description="Low complexity" evidence="14">
    <location>
        <begin position="342"/>
        <end position="367"/>
    </location>
</feature>
<evidence type="ECO:0000256" key="2">
    <source>
        <dbReference type="ARBA" id="ARBA00001913"/>
    </source>
</evidence>
<name>A0ABR0UQM4_REHGL</name>
<evidence type="ECO:0000256" key="3">
    <source>
        <dbReference type="ARBA" id="ARBA00001970"/>
    </source>
</evidence>
<organism evidence="16 17">
    <name type="scientific">Rehmannia glutinosa</name>
    <name type="common">Chinese foxglove</name>
    <dbReference type="NCBI Taxonomy" id="99300"/>
    <lineage>
        <taxon>Eukaryota</taxon>
        <taxon>Viridiplantae</taxon>
        <taxon>Streptophyta</taxon>
        <taxon>Embryophyta</taxon>
        <taxon>Tracheophyta</taxon>
        <taxon>Spermatophyta</taxon>
        <taxon>Magnoliopsida</taxon>
        <taxon>eudicotyledons</taxon>
        <taxon>Gunneridae</taxon>
        <taxon>Pentapetalae</taxon>
        <taxon>asterids</taxon>
        <taxon>lamiids</taxon>
        <taxon>Lamiales</taxon>
        <taxon>Orobanchaceae</taxon>
        <taxon>Rehmannieae</taxon>
        <taxon>Rehmannia</taxon>
    </lineage>
</organism>
<keyword evidence="11" id="KW-1015">Disulfide bond</keyword>
<evidence type="ECO:0000256" key="6">
    <source>
        <dbReference type="ARBA" id="ARBA00022617"/>
    </source>
</evidence>
<keyword evidence="6" id="KW-0349">Heme</keyword>
<dbReference type="InterPro" id="IPR019794">
    <property type="entry name" value="Peroxidases_AS"/>
</dbReference>
<protein>
    <recommendedName>
        <fullName evidence="4">peroxidase</fullName>
        <ecNumber evidence="4">1.11.1.7</ecNumber>
    </recommendedName>
</protein>
<dbReference type="Gene3D" id="1.10.420.10">
    <property type="entry name" value="Peroxidase, domain 2"/>
    <property type="match status" value="1"/>
</dbReference>
<comment type="cofactor">
    <cofactor evidence="3">
        <name>heme b</name>
        <dbReference type="ChEBI" id="CHEBI:60344"/>
    </cofactor>
</comment>
<evidence type="ECO:0000256" key="10">
    <source>
        <dbReference type="ARBA" id="ARBA00023004"/>
    </source>
</evidence>
<dbReference type="SUPFAM" id="SSF48113">
    <property type="entry name" value="Heme-dependent peroxidases"/>
    <property type="match status" value="1"/>
</dbReference>
<dbReference type="EMBL" id="JABTTQ020002275">
    <property type="protein sequence ID" value="KAK6124985.1"/>
    <property type="molecule type" value="Genomic_DNA"/>
</dbReference>
<dbReference type="Pfam" id="PF00141">
    <property type="entry name" value="peroxidase"/>
    <property type="match status" value="1"/>
</dbReference>
<keyword evidence="5" id="KW-0575">Peroxidase</keyword>
<proteinExistence type="inferred from homology"/>
<dbReference type="PROSITE" id="PS00436">
    <property type="entry name" value="PEROXIDASE_2"/>
    <property type="match status" value="1"/>
</dbReference>
<dbReference type="InterPro" id="IPR010255">
    <property type="entry name" value="Haem_peroxidase_sf"/>
</dbReference>
<feature type="region of interest" description="Disordered" evidence="14">
    <location>
        <begin position="342"/>
        <end position="375"/>
    </location>
</feature>
<dbReference type="EC" id="1.11.1.7" evidence="4"/>
<dbReference type="Gene3D" id="1.10.520.10">
    <property type="match status" value="1"/>
</dbReference>
<evidence type="ECO:0000256" key="1">
    <source>
        <dbReference type="ARBA" id="ARBA00000189"/>
    </source>
</evidence>
<gene>
    <name evidence="16" type="ORF">DH2020_041259</name>
</gene>
<evidence type="ECO:0000313" key="17">
    <source>
        <dbReference type="Proteomes" id="UP001318860"/>
    </source>
</evidence>
<keyword evidence="12" id="KW-0325">Glycoprotein</keyword>
<evidence type="ECO:0000256" key="8">
    <source>
        <dbReference type="ARBA" id="ARBA00022837"/>
    </source>
</evidence>
<comment type="cofactor">
    <cofactor evidence="2">
        <name>Ca(2+)</name>
        <dbReference type="ChEBI" id="CHEBI:29108"/>
    </cofactor>
</comment>
<dbReference type="PROSITE" id="PS50873">
    <property type="entry name" value="PEROXIDASE_4"/>
    <property type="match status" value="1"/>
</dbReference>
<evidence type="ECO:0000256" key="11">
    <source>
        <dbReference type="ARBA" id="ARBA00023157"/>
    </source>
</evidence>
<keyword evidence="10" id="KW-0408">Iron</keyword>